<dbReference type="EMBL" id="RKHR01000010">
    <property type="protein sequence ID" value="ROR94875.1"/>
    <property type="molecule type" value="Genomic_DNA"/>
</dbReference>
<protein>
    <submittedName>
        <fullName evidence="1">Uncharacterized protein</fullName>
    </submittedName>
</protein>
<evidence type="ECO:0000313" key="2">
    <source>
        <dbReference type="Proteomes" id="UP000275394"/>
    </source>
</evidence>
<dbReference type="Proteomes" id="UP000275394">
    <property type="component" value="Unassembled WGS sequence"/>
</dbReference>
<accession>A0A3N2D4Z0</accession>
<sequence>MAALPVSVITYIILLLQKGTMFQWMARVCFVGQNISDNRIKGSGWLMIEYVMLHFGFEVSQ</sequence>
<proteinExistence type="predicted"/>
<keyword evidence="2" id="KW-1185">Reference proteome</keyword>
<reference evidence="1 2" key="1">
    <citation type="submission" date="2018-11" db="EMBL/GenBank/DDBJ databases">
        <title>Genomic Encyclopedia of Type Strains, Phase IV (KMG-IV): sequencing the most valuable type-strain genomes for metagenomic binning, comparative biology and taxonomic classification.</title>
        <authorList>
            <person name="Goeker M."/>
        </authorList>
    </citation>
    <scope>NUCLEOTIDE SEQUENCE [LARGE SCALE GENOMIC DNA]</scope>
    <source>
        <strain evidence="1 2">DSM 100316</strain>
    </source>
</reference>
<evidence type="ECO:0000313" key="1">
    <source>
        <dbReference type="EMBL" id="ROR94875.1"/>
    </source>
</evidence>
<name>A0A3N2D4Z0_9GAMM</name>
<gene>
    <name evidence="1" type="ORF">EDC56_3861</name>
</gene>
<comment type="caution">
    <text evidence="1">The sequence shown here is derived from an EMBL/GenBank/DDBJ whole genome shotgun (WGS) entry which is preliminary data.</text>
</comment>
<organism evidence="1 2">
    <name type="scientific">Sinobacterium caligoides</name>
    <dbReference type="NCBI Taxonomy" id="933926"/>
    <lineage>
        <taxon>Bacteria</taxon>
        <taxon>Pseudomonadati</taxon>
        <taxon>Pseudomonadota</taxon>
        <taxon>Gammaproteobacteria</taxon>
        <taxon>Cellvibrionales</taxon>
        <taxon>Spongiibacteraceae</taxon>
        <taxon>Sinobacterium</taxon>
    </lineage>
</organism>
<dbReference type="AlphaFoldDB" id="A0A3N2D4Z0"/>